<keyword evidence="4 7" id="KW-0812">Transmembrane</keyword>
<evidence type="ECO:0000256" key="2">
    <source>
        <dbReference type="ARBA" id="ARBA00008017"/>
    </source>
</evidence>
<evidence type="ECO:0000259" key="8">
    <source>
        <dbReference type="Pfam" id="PF00924"/>
    </source>
</evidence>
<feature type="transmembrane region" description="Helical" evidence="7">
    <location>
        <begin position="132"/>
        <end position="148"/>
    </location>
</feature>
<keyword evidence="5 7" id="KW-1133">Transmembrane helix</keyword>
<dbReference type="InterPro" id="IPR052702">
    <property type="entry name" value="MscS-like_channel"/>
</dbReference>
<feature type="transmembrane region" description="Helical" evidence="7">
    <location>
        <begin position="69"/>
        <end position="89"/>
    </location>
</feature>
<comment type="subcellular location">
    <subcellularLocation>
        <location evidence="1">Cell membrane</location>
        <topology evidence="1">Multi-pass membrane protein</topology>
    </subcellularLocation>
</comment>
<keyword evidence="6 7" id="KW-0472">Membrane</keyword>
<dbReference type="PANTHER" id="PTHR30347:SF1">
    <property type="entry name" value="MECHANOSENSITIVE CHANNEL MSCK"/>
    <property type="match status" value="1"/>
</dbReference>
<keyword evidence="11" id="KW-1185">Reference proteome</keyword>
<dbReference type="InterPro" id="IPR006685">
    <property type="entry name" value="MscS_channel_2nd"/>
</dbReference>
<sequence length="423" mass="46036">MDFFDKLFTRQTYTFDLLAQSLRSPSGLLELGLAVLLAAAAFFLAGFANRRLNTLPLYTPLLRHIRQRMLWPLLMLVFAIAALAAYRHADWPALWLQLLVLAARWMVLIRFAVAVIHAALPKSRTSDWVERMSAWILWLVFVVWLSGLEHSLVGFLKSMQFSVGATKLNLYSILSGIVWVAVLMVGALWLARLIGERLSRSRLDANLSMILSKITTTVLVVLSVLIALPLVGIDLTVLSVFSGALGVGLGFGLQKVASNYVSGFIILGDRSIRINDRLTVNGFTGNVVQITSRFVVLRAANGSEALIPNETFMTATVINESYAQAAPAAAASFDVRIAYDADLDAALGILREAAAVPQVAAEPAPEARVSEFVPEGIRLTLAYYPASGVNADDVQSGLMQAVRSRFRERGIAFAGAAMPSEKA</sequence>
<dbReference type="InterPro" id="IPR049142">
    <property type="entry name" value="MS_channel_1st"/>
</dbReference>
<dbReference type="Gene3D" id="2.30.30.60">
    <property type="match status" value="1"/>
</dbReference>
<dbReference type="Pfam" id="PF21088">
    <property type="entry name" value="MS_channel_1st"/>
    <property type="match status" value="1"/>
</dbReference>
<proteinExistence type="inferred from homology"/>
<dbReference type="GO" id="GO:0008381">
    <property type="term" value="F:mechanosensitive monoatomic ion channel activity"/>
    <property type="evidence" value="ECO:0007669"/>
    <property type="project" value="UniProtKB-ARBA"/>
</dbReference>
<feature type="transmembrane region" description="Helical" evidence="7">
    <location>
        <begin position="27"/>
        <end position="48"/>
    </location>
</feature>
<dbReference type="Gene3D" id="1.10.287.1260">
    <property type="match status" value="1"/>
</dbReference>
<feature type="transmembrane region" description="Helical" evidence="7">
    <location>
        <begin position="168"/>
        <end position="190"/>
    </location>
</feature>
<feature type="transmembrane region" description="Helical" evidence="7">
    <location>
        <begin position="210"/>
        <end position="229"/>
    </location>
</feature>
<reference evidence="10 11" key="1">
    <citation type="submission" date="2018-06" db="EMBL/GenBank/DDBJ databases">
        <authorList>
            <consortium name="Pathogen Informatics"/>
            <person name="Doyle S."/>
        </authorList>
    </citation>
    <scope>NUCLEOTIDE SEQUENCE [LARGE SCALE GENOMIC DNA]</scope>
    <source>
        <strain evidence="10 11">NCTC10295</strain>
    </source>
</reference>
<evidence type="ECO:0000256" key="1">
    <source>
        <dbReference type="ARBA" id="ARBA00004651"/>
    </source>
</evidence>
<dbReference type="SUPFAM" id="SSF82861">
    <property type="entry name" value="Mechanosensitive channel protein MscS (YggB), transmembrane region"/>
    <property type="match status" value="1"/>
</dbReference>
<dbReference type="SUPFAM" id="SSF50182">
    <property type="entry name" value="Sm-like ribonucleoproteins"/>
    <property type="match status" value="1"/>
</dbReference>
<evidence type="ECO:0000256" key="5">
    <source>
        <dbReference type="ARBA" id="ARBA00022989"/>
    </source>
</evidence>
<evidence type="ECO:0000313" key="11">
    <source>
        <dbReference type="Proteomes" id="UP000254651"/>
    </source>
</evidence>
<feature type="domain" description="Mechanosensitive ion channel MscS" evidence="8">
    <location>
        <begin position="256"/>
        <end position="321"/>
    </location>
</feature>
<evidence type="ECO:0000256" key="6">
    <source>
        <dbReference type="ARBA" id="ARBA00023136"/>
    </source>
</evidence>
<evidence type="ECO:0000313" key="10">
    <source>
        <dbReference type="EMBL" id="STZ76704.1"/>
    </source>
</evidence>
<dbReference type="Gene3D" id="3.30.70.100">
    <property type="match status" value="1"/>
</dbReference>
<dbReference type="InterPro" id="IPR010920">
    <property type="entry name" value="LSM_dom_sf"/>
</dbReference>
<dbReference type="GO" id="GO:0005886">
    <property type="term" value="C:plasma membrane"/>
    <property type="evidence" value="ECO:0007669"/>
    <property type="project" value="UniProtKB-SubCell"/>
</dbReference>
<name>A0A378UH57_BERDE</name>
<evidence type="ECO:0000259" key="9">
    <source>
        <dbReference type="Pfam" id="PF21088"/>
    </source>
</evidence>
<evidence type="ECO:0000256" key="7">
    <source>
        <dbReference type="SAM" id="Phobius"/>
    </source>
</evidence>
<accession>A0A378UH57</accession>
<protein>
    <submittedName>
        <fullName evidence="10">Membrane protein</fullName>
    </submittedName>
</protein>
<feature type="transmembrane region" description="Helical" evidence="7">
    <location>
        <begin position="95"/>
        <end position="120"/>
    </location>
</feature>
<evidence type="ECO:0000256" key="4">
    <source>
        <dbReference type="ARBA" id="ARBA00022692"/>
    </source>
</evidence>
<feature type="domain" description="Mechanosensitive ion channel transmembrane helices 2/3" evidence="9">
    <location>
        <begin position="213"/>
        <end position="254"/>
    </location>
</feature>
<gene>
    <name evidence="10" type="primary">kefA</name>
    <name evidence="10" type="ORF">NCTC10295_01481</name>
</gene>
<dbReference type="InterPro" id="IPR011014">
    <property type="entry name" value="MscS_channel_TM-2"/>
</dbReference>
<dbReference type="SUPFAM" id="SSF82689">
    <property type="entry name" value="Mechanosensitive channel protein MscS (YggB), C-terminal domain"/>
    <property type="match status" value="1"/>
</dbReference>
<keyword evidence="3" id="KW-1003">Cell membrane</keyword>
<organism evidence="10 11">
    <name type="scientific">Bergeriella denitrificans</name>
    <name type="common">Neisseria denitrificans</name>
    <dbReference type="NCBI Taxonomy" id="494"/>
    <lineage>
        <taxon>Bacteria</taxon>
        <taxon>Pseudomonadati</taxon>
        <taxon>Pseudomonadota</taxon>
        <taxon>Betaproteobacteria</taxon>
        <taxon>Neisseriales</taxon>
        <taxon>Neisseriaceae</taxon>
        <taxon>Bergeriella</taxon>
    </lineage>
</organism>
<comment type="similarity">
    <text evidence="2">Belongs to the MscS (TC 1.A.23) family.</text>
</comment>
<feature type="transmembrane region" description="Helical" evidence="7">
    <location>
        <begin position="235"/>
        <end position="253"/>
    </location>
</feature>
<dbReference type="InterPro" id="IPR023408">
    <property type="entry name" value="MscS_beta-dom_sf"/>
</dbReference>
<evidence type="ECO:0000256" key="3">
    <source>
        <dbReference type="ARBA" id="ARBA00022475"/>
    </source>
</evidence>
<dbReference type="AlphaFoldDB" id="A0A378UH57"/>
<dbReference type="Pfam" id="PF00924">
    <property type="entry name" value="MS_channel_2nd"/>
    <property type="match status" value="1"/>
</dbReference>
<dbReference type="Proteomes" id="UP000254651">
    <property type="component" value="Unassembled WGS sequence"/>
</dbReference>
<dbReference type="PANTHER" id="PTHR30347">
    <property type="entry name" value="POTASSIUM CHANNEL RELATED"/>
    <property type="match status" value="1"/>
</dbReference>
<dbReference type="InterPro" id="IPR011066">
    <property type="entry name" value="MscS_channel_C_sf"/>
</dbReference>
<dbReference type="EMBL" id="UGQS01000002">
    <property type="protein sequence ID" value="STZ76704.1"/>
    <property type="molecule type" value="Genomic_DNA"/>
</dbReference>